<keyword evidence="5 8" id="KW-0472">Membrane</keyword>
<feature type="domain" description="Multidrug resistance protein MdtA-like barrel-sandwich hybrid" evidence="10">
    <location>
        <begin position="72"/>
        <end position="268"/>
    </location>
</feature>
<keyword evidence="3 8" id="KW-0812">Transmembrane</keyword>
<sequence length="366" mass="40644">MSDEKNNEIKEETANKTEAVEDTDEDNRPSYKKKRVIVPAITAIVFFIVGIYFMVHAIHFQSTDDAFVEGHIVSIAPRVAGPVEQMLIDDNMPVKKGQLLIVIDPNDYEVKLAQTKAKLAQAKASLNISEKDITKSESGLEESSHDVVSTSSKLDFAQKDFKRYSSMYKEGISSKQDYDSSKTGLTVAQANHNSAIEKEKAAKAMLESAKAKKEATLADIEKLEAEVKECELNLSYTKIYAPQDGLITNRNVEKGNYVQIAQPMFAIVPEKVWVVANFKETQLTNMRPGQSVKIKIDTYPGKKFKGKVDSIQRATGAKASLFPPENAVGSYVKIVQRVPVKITFEEDISKYNIVPGMSVVPEVKVK</sequence>
<gene>
    <name evidence="12" type="ORF">IAD26_04505</name>
</gene>
<dbReference type="GO" id="GO:0016020">
    <property type="term" value="C:membrane"/>
    <property type="evidence" value="ECO:0007669"/>
    <property type="project" value="UniProtKB-SubCell"/>
</dbReference>
<name>A0A9D1SQT7_9CLOT</name>
<dbReference type="AlphaFoldDB" id="A0A9D1SQT7"/>
<dbReference type="InterPro" id="IPR050739">
    <property type="entry name" value="MFP"/>
</dbReference>
<evidence type="ECO:0000313" key="12">
    <source>
        <dbReference type="EMBL" id="HIU92378.1"/>
    </source>
</evidence>
<dbReference type="PANTHER" id="PTHR30386:SF26">
    <property type="entry name" value="TRANSPORT PROTEIN COMB"/>
    <property type="match status" value="1"/>
</dbReference>
<evidence type="ECO:0000256" key="2">
    <source>
        <dbReference type="ARBA" id="ARBA00009477"/>
    </source>
</evidence>
<dbReference type="Gene3D" id="2.40.50.100">
    <property type="match status" value="1"/>
</dbReference>
<keyword evidence="6" id="KW-0175">Coiled coil</keyword>
<comment type="caution">
    <text evidence="12">The sequence shown here is derived from an EMBL/GenBank/DDBJ whole genome shotgun (WGS) entry which is preliminary data.</text>
</comment>
<evidence type="ECO:0000256" key="1">
    <source>
        <dbReference type="ARBA" id="ARBA00004167"/>
    </source>
</evidence>
<evidence type="ECO:0000256" key="4">
    <source>
        <dbReference type="ARBA" id="ARBA00022989"/>
    </source>
</evidence>
<reference evidence="12" key="2">
    <citation type="journal article" date="2021" name="PeerJ">
        <title>Extensive microbial diversity within the chicken gut microbiome revealed by metagenomics and culture.</title>
        <authorList>
            <person name="Gilroy R."/>
            <person name="Ravi A."/>
            <person name="Getino M."/>
            <person name="Pursley I."/>
            <person name="Horton D.L."/>
            <person name="Alikhan N.F."/>
            <person name="Baker D."/>
            <person name="Gharbi K."/>
            <person name="Hall N."/>
            <person name="Watson M."/>
            <person name="Adriaenssens E.M."/>
            <person name="Foster-Nyarko E."/>
            <person name="Jarju S."/>
            <person name="Secka A."/>
            <person name="Antonio M."/>
            <person name="Oren A."/>
            <person name="Chaudhuri R.R."/>
            <person name="La Ragione R."/>
            <person name="Hildebrand F."/>
            <person name="Pallen M.J."/>
        </authorList>
    </citation>
    <scope>NUCLEOTIDE SEQUENCE</scope>
    <source>
        <strain evidence="12">CHK154-7741</strain>
    </source>
</reference>
<dbReference type="InterPro" id="IPR058792">
    <property type="entry name" value="Beta-barrel_RND_2"/>
</dbReference>
<evidence type="ECO:0000259" key="10">
    <source>
        <dbReference type="Pfam" id="PF25917"/>
    </source>
</evidence>
<feature type="transmembrane region" description="Helical" evidence="8">
    <location>
        <begin position="36"/>
        <end position="55"/>
    </location>
</feature>
<dbReference type="Pfam" id="PF25917">
    <property type="entry name" value="BSH_RND"/>
    <property type="match status" value="1"/>
</dbReference>
<protein>
    <submittedName>
        <fullName evidence="12">HlyD family secretion protein</fullName>
    </submittedName>
</protein>
<dbReference type="PANTHER" id="PTHR30386">
    <property type="entry name" value="MEMBRANE FUSION SUBUNIT OF EMRAB-TOLC MULTIDRUG EFFLUX PUMP"/>
    <property type="match status" value="1"/>
</dbReference>
<dbReference type="InterPro" id="IPR058624">
    <property type="entry name" value="MdtA-like_HH"/>
</dbReference>
<evidence type="ECO:0000256" key="7">
    <source>
        <dbReference type="SAM" id="MobiDB-lite"/>
    </source>
</evidence>
<dbReference type="Pfam" id="PF25876">
    <property type="entry name" value="HH_MFP_RND"/>
    <property type="match status" value="1"/>
</dbReference>
<evidence type="ECO:0000256" key="6">
    <source>
        <dbReference type="SAM" id="Coils"/>
    </source>
</evidence>
<evidence type="ECO:0000259" key="11">
    <source>
        <dbReference type="Pfam" id="PF25954"/>
    </source>
</evidence>
<reference evidence="12" key="1">
    <citation type="submission" date="2020-10" db="EMBL/GenBank/DDBJ databases">
        <authorList>
            <person name="Gilroy R."/>
        </authorList>
    </citation>
    <scope>NUCLEOTIDE SEQUENCE</scope>
    <source>
        <strain evidence="12">CHK154-7741</strain>
    </source>
</reference>
<evidence type="ECO:0000313" key="13">
    <source>
        <dbReference type="Proteomes" id="UP000886748"/>
    </source>
</evidence>
<dbReference type="InterPro" id="IPR058625">
    <property type="entry name" value="MdtA-like_BSH"/>
</dbReference>
<dbReference type="Gene3D" id="2.40.30.170">
    <property type="match status" value="1"/>
</dbReference>
<dbReference type="Pfam" id="PF25954">
    <property type="entry name" value="Beta-barrel_RND_2"/>
    <property type="match status" value="1"/>
</dbReference>
<comment type="subcellular location">
    <subcellularLocation>
        <location evidence="1">Membrane</location>
        <topology evidence="1">Single-pass membrane protein</topology>
    </subcellularLocation>
</comment>
<feature type="domain" description="CusB-like beta-barrel" evidence="11">
    <location>
        <begin position="271"/>
        <end position="311"/>
    </location>
</feature>
<proteinExistence type="inferred from homology"/>
<dbReference type="GO" id="GO:0055085">
    <property type="term" value="P:transmembrane transport"/>
    <property type="evidence" value="ECO:0007669"/>
    <property type="project" value="InterPro"/>
</dbReference>
<evidence type="ECO:0000256" key="8">
    <source>
        <dbReference type="SAM" id="Phobius"/>
    </source>
</evidence>
<feature type="compositionally biased region" description="Basic and acidic residues" evidence="7">
    <location>
        <begin position="1"/>
        <end position="19"/>
    </location>
</feature>
<evidence type="ECO:0000256" key="5">
    <source>
        <dbReference type="ARBA" id="ARBA00023136"/>
    </source>
</evidence>
<keyword evidence="4 8" id="KW-1133">Transmembrane helix</keyword>
<dbReference type="SUPFAM" id="SSF111369">
    <property type="entry name" value="HlyD-like secretion proteins"/>
    <property type="match status" value="2"/>
</dbReference>
<feature type="coiled-coil region" evidence="6">
    <location>
        <begin position="206"/>
        <end position="233"/>
    </location>
</feature>
<organism evidence="12 13">
    <name type="scientific">Candidatus Limenecus avicola</name>
    <dbReference type="NCBI Taxonomy" id="2840847"/>
    <lineage>
        <taxon>Bacteria</taxon>
        <taxon>Bacillati</taxon>
        <taxon>Bacillota</taxon>
        <taxon>Clostridia</taxon>
        <taxon>Eubacteriales</taxon>
        <taxon>Clostridiaceae</taxon>
        <taxon>Clostridiaceae incertae sedis</taxon>
        <taxon>Candidatus Limenecus</taxon>
    </lineage>
</organism>
<dbReference type="Proteomes" id="UP000886748">
    <property type="component" value="Unassembled WGS sequence"/>
</dbReference>
<evidence type="ECO:0000256" key="3">
    <source>
        <dbReference type="ARBA" id="ARBA00022692"/>
    </source>
</evidence>
<comment type="similarity">
    <text evidence="2">Belongs to the membrane fusion protein (MFP) (TC 8.A.1) family.</text>
</comment>
<feature type="region of interest" description="Disordered" evidence="7">
    <location>
        <begin position="1"/>
        <end position="28"/>
    </location>
</feature>
<feature type="domain" description="Multidrug resistance protein MdtA-like alpha-helical hairpin" evidence="9">
    <location>
        <begin position="151"/>
        <end position="210"/>
    </location>
</feature>
<accession>A0A9D1SQT7</accession>
<dbReference type="Gene3D" id="1.10.287.470">
    <property type="entry name" value="Helix hairpin bin"/>
    <property type="match status" value="1"/>
</dbReference>
<dbReference type="EMBL" id="DVOD01000032">
    <property type="protein sequence ID" value="HIU92378.1"/>
    <property type="molecule type" value="Genomic_DNA"/>
</dbReference>
<evidence type="ECO:0000259" key="9">
    <source>
        <dbReference type="Pfam" id="PF25876"/>
    </source>
</evidence>